<dbReference type="Proteomes" id="UP000231823">
    <property type="component" value="Chromosome"/>
</dbReference>
<feature type="transmembrane region" description="Helical" evidence="1">
    <location>
        <begin position="200"/>
        <end position="218"/>
    </location>
</feature>
<keyword evidence="1" id="KW-0812">Transmembrane</keyword>
<dbReference type="EMBL" id="CP025057">
    <property type="protein sequence ID" value="AUB31886.1"/>
    <property type="molecule type" value="Genomic_DNA"/>
</dbReference>
<evidence type="ECO:0008006" key="4">
    <source>
        <dbReference type="Google" id="ProtNLM"/>
    </source>
</evidence>
<dbReference type="KEGG" id="sfz:SFLOR_v1c08380"/>
<sequence length="363" mass="43195">MKNKMKIKVDTNLYSKVRESVKSDNDLKKKIKKLTRNKKLIIMYEFILISLTVFWTWAFITMLIKKSIFGGIIDYIILSLVIINIPLIFLIKLTSRSSYKECSSINKVIYNANILKDIYNYYYSTNDKFKELKNVSLVYLNSNLTLVEKNGNIMEYLQTKNDNEIYYKDINFLKFEYKNKESFFYIDNPLTFNFTDNEELFFIDFYEIFFIIVIIWALKPILKRTLFKLSLDRLVIKDEEFSEKYRGVKVSKKGNLKGKYKNESIEFNEKYTTNANTLDLKMAKFLDVKRVDALSKLNNKNFYKMWVQNDLSVEKIFQRQEIHPIGLFNFSNITSKKKFAKLICLKIQLESELLLNSLEYTAL</sequence>
<keyword evidence="3" id="KW-1185">Reference proteome</keyword>
<accession>A0A2K8SEK7</accession>
<feature type="transmembrane region" description="Helical" evidence="1">
    <location>
        <begin position="72"/>
        <end position="91"/>
    </location>
</feature>
<evidence type="ECO:0000313" key="2">
    <source>
        <dbReference type="EMBL" id="AUB31886.1"/>
    </source>
</evidence>
<organism evidence="2 3">
    <name type="scientific">Spiroplasma floricola 23-6</name>
    <dbReference type="NCBI Taxonomy" id="1336749"/>
    <lineage>
        <taxon>Bacteria</taxon>
        <taxon>Bacillati</taxon>
        <taxon>Mycoplasmatota</taxon>
        <taxon>Mollicutes</taxon>
        <taxon>Entomoplasmatales</taxon>
        <taxon>Spiroplasmataceae</taxon>
        <taxon>Spiroplasma</taxon>
    </lineage>
</organism>
<dbReference type="RefSeq" id="WP_100916846.1">
    <property type="nucleotide sequence ID" value="NZ_CP025057.1"/>
</dbReference>
<proteinExistence type="predicted"/>
<evidence type="ECO:0000313" key="3">
    <source>
        <dbReference type="Proteomes" id="UP000231823"/>
    </source>
</evidence>
<gene>
    <name evidence="2" type="ORF">SFLOR_v1c08380</name>
</gene>
<reference evidence="2 3" key="1">
    <citation type="submission" date="2017-12" db="EMBL/GenBank/DDBJ databases">
        <title>Complete genome sequence of Spiroplasma floricola 23-6 (ATCC 29989).</title>
        <authorList>
            <person name="Tsai Y.-M."/>
            <person name="Wu P.-S."/>
            <person name="Lo W.-S."/>
            <person name="Kuo C.-H."/>
        </authorList>
    </citation>
    <scope>NUCLEOTIDE SEQUENCE [LARGE SCALE GENOMIC DNA]</scope>
    <source>
        <strain evidence="2 3">23-6</strain>
    </source>
</reference>
<protein>
    <recommendedName>
        <fullName evidence="4">DUF3137 domain-containing protein</fullName>
    </recommendedName>
</protein>
<keyword evidence="1" id="KW-0472">Membrane</keyword>
<feature type="transmembrane region" description="Helical" evidence="1">
    <location>
        <begin position="40"/>
        <end position="60"/>
    </location>
</feature>
<evidence type="ECO:0000256" key="1">
    <source>
        <dbReference type="SAM" id="Phobius"/>
    </source>
</evidence>
<name>A0A2K8SEK7_9MOLU</name>
<dbReference type="AlphaFoldDB" id="A0A2K8SEK7"/>
<keyword evidence="1" id="KW-1133">Transmembrane helix</keyword>